<evidence type="ECO:0000313" key="2">
    <source>
        <dbReference type="Proteomes" id="UP001148299"/>
    </source>
</evidence>
<reference evidence="1" key="2">
    <citation type="journal article" date="2023" name="IMA Fungus">
        <title>Comparative genomic study of the Penicillium genus elucidates a diverse pangenome and 15 lateral gene transfer events.</title>
        <authorList>
            <person name="Petersen C."/>
            <person name="Sorensen T."/>
            <person name="Nielsen M.R."/>
            <person name="Sondergaard T.E."/>
            <person name="Sorensen J.L."/>
            <person name="Fitzpatrick D.A."/>
            <person name="Frisvad J.C."/>
            <person name="Nielsen K.L."/>
        </authorList>
    </citation>
    <scope>NUCLEOTIDE SEQUENCE</scope>
    <source>
        <strain evidence="1">IBT 35675</strain>
    </source>
</reference>
<evidence type="ECO:0000313" key="1">
    <source>
        <dbReference type="EMBL" id="KAJ5358189.1"/>
    </source>
</evidence>
<dbReference type="EMBL" id="JAPZBR010000003">
    <property type="protein sequence ID" value="KAJ5358189.1"/>
    <property type="molecule type" value="Genomic_DNA"/>
</dbReference>
<sequence>MARSVVAAYRKSKTSRHIKLAVFKESWLSKYRRYNNPHGQISGSANLGSLPHGSLKVATKARNDFEYNLDDPRDLESSIPDYDEKGKWIAPQDGLHLSDLLVYIASKDCTNKELAERWPYDFDSNGNVHSSLQRRSKDPPPLLYAHGLARIAINRDTVALGGRQLAPKLTALRKNSDKAMARTGGAWSIGLILAPPEFVKRNIAWARRSEVHGGETIIEGKEQITLDDGSTLRNTLRKHTASEKIQSSSQLRTMELFQQRENELVSNERLWFLVIGS</sequence>
<dbReference type="AlphaFoldDB" id="A0A9W9RFX3"/>
<organism evidence="1 2">
    <name type="scientific">Penicillium brevicompactum</name>
    <dbReference type="NCBI Taxonomy" id="5074"/>
    <lineage>
        <taxon>Eukaryota</taxon>
        <taxon>Fungi</taxon>
        <taxon>Dikarya</taxon>
        <taxon>Ascomycota</taxon>
        <taxon>Pezizomycotina</taxon>
        <taxon>Eurotiomycetes</taxon>
        <taxon>Eurotiomycetidae</taxon>
        <taxon>Eurotiales</taxon>
        <taxon>Aspergillaceae</taxon>
        <taxon>Penicillium</taxon>
    </lineage>
</organism>
<comment type="caution">
    <text evidence="1">The sequence shown here is derived from an EMBL/GenBank/DDBJ whole genome shotgun (WGS) entry which is preliminary data.</text>
</comment>
<keyword evidence="2" id="KW-1185">Reference proteome</keyword>
<protein>
    <submittedName>
        <fullName evidence="1">Uncharacterized protein</fullName>
    </submittedName>
</protein>
<name>A0A9W9RFX3_PENBR</name>
<accession>A0A9W9RFX3</accession>
<gene>
    <name evidence="1" type="ORF">N7541_005347</name>
</gene>
<reference evidence="1" key="1">
    <citation type="submission" date="2022-12" db="EMBL/GenBank/DDBJ databases">
        <authorList>
            <person name="Petersen C."/>
        </authorList>
    </citation>
    <scope>NUCLEOTIDE SEQUENCE</scope>
    <source>
        <strain evidence="1">IBT 35675</strain>
    </source>
</reference>
<dbReference type="Proteomes" id="UP001148299">
    <property type="component" value="Unassembled WGS sequence"/>
</dbReference>
<proteinExistence type="predicted"/>